<sequence>MVGQMAPHQEQRSIPTL</sequence>
<reference evidence="1" key="1">
    <citation type="submission" date="2014-09" db="EMBL/GenBank/DDBJ databases">
        <authorList>
            <person name="Magalhaes I.L.F."/>
            <person name="Oliveira U."/>
            <person name="Santos F.R."/>
            <person name="Vidigal T.H.D.A."/>
            <person name="Brescovit A.D."/>
            <person name="Santos A.J."/>
        </authorList>
    </citation>
    <scope>NUCLEOTIDE SEQUENCE</scope>
    <source>
        <tissue evidence="1">Shoot tissue taken approximately 20 cm above the soil surface</tissue>
    </source>
</reference>
<organism evidence="1">
    <name type="scientific">Arundo donax</name>
    <name type="common">Giant reed</name>
    <name type="synonym">Donax arundinaceus</name>
    <dbReference type="NCBI Taxonomy" id="35708"/>
    <lineage>
        <taxon>Eukaryota</taxon>
        <taxon>Viridiplantae</taxon>
        <taxon>Streptophyta</taxon>
        <taxon>Embryophyta</taxon>
        <taxon>Tracheophyta</taxon>
        <taxon>Spermatophyta</taxon>
        <taxon>Magnoliopsida</taxon>
        <taxon>Liliopsida</taxon>
        <taxon>Poales</taxon>
        <taxon>Poaceae</taxon>
        <taxon>PACMAD clade</taxon>
        <taxon>Arundinoideae</taxon>
        <taxon>Arundineae</taxon>
        <taxon>Arundo</taxon>
    </lineage>
</organism>
<reference evidence="1" key="2">
    <citation type="journal article" date="2015" name="Data Brief">
        <title>Shoot transcriptome of the giant reed, Arundo donax.</title>
        <authorList>
            <person name="Barrero R.A."/>
            <person name="Guerrero F.D."/>
            <person name="Moolhuijzen P."/>
            <person name="Goolsby J.A."/>
            <person name="Tidwell J."/>
            <person name="Bellgard S.E."/>
            <person name="Bellgard M.I."/>
        </authorList>
    </citation>
    <scope>NUCLEOTIDE SEQUENCE</scope>
    <source>
        <tissue evidence="1">Shoot tissue taken approximately 20 cm above the soil surface</tissue>
    </source>
</reference>
<protein>
    <submittedName>
        <fullName evidence="1">Uncharacterized protein</fullName>
    </submittedName>
</protein>
<dbReference type="AlphaFoldDB" id="A0A0A8YBJ7"/>
<proteinExistence type="predicted"/>
<evidence type="ECO:0000313" key="1">
    <source>
        <dbReference type="EMBL" id="JAD23351.1"/>
    </source>
</evidence>
<accession>A0A0A8YBJ7</accession>
<name>A0A0A8YBJ7_ARUDO</name>
<dbReference type="EMBL" id="GBRH01274544">
    <property type="protein sequence ID" value="JAD23351.1"/>
    <property type="molecule type" value="Transcribed_RNA"/>
</dbReference>